<dbReference type="EMBL" id="VSRR010001465">
    <property type="protein sequence ID" value="MPC25455.1"/>
    <property type="molecule type" value="Genomic_DNA"/>
</dbReference>
<evidence type="ECO:0000313" key="2">
    <source>
        <dbReference type="Proteomes" id="UP000324222"/>
    </source>
</evidence>
<accession>A0A5B7DVZ5</accession>
<comment type="caution">
    <text evidence="1">The sequence shown here is derived from an EMBL/GenBank/DDBJ whole genome shotgun (WGS) entry which is preliminary data.</text>
</comment>
<organism evidence="1 2">
    <name type="scientific">Portunus trituberculatus</name>
    <name type="common">Swimming crab</name>
    <name type="synonym">Neptunus trituberculatus</name>
    <dbReference type="NCBI Taxonomy" id="210409"/>
    <lineage>
        <taxon>Eukaryota</taxon>
        <taxon>Metazoa</taxon>
        <taxon>Ecdysozoa</taxon>
        <taxon>Arthropoda</taxon>
        <taxon>Crustacea</taxon>
        <taxon>Multicrustacea</taxon>
        <taxon>Malacostraca</taxon>
        <taxon>Eumalacostraca</taxon>
        <taxon>Eucarida</taxon>
        <taxon>Decapoda</taxon>
        <taxon>Pleocyemata</taxon>
        <taxon>Brachyura</taxon>
        <taxon>Eubrachyura</taxon>
        <taxon>Portunoidea</taxon>
        <taxon>Portunidae</taxon>
        <taxon>Portuninae</taxon>
        <taxon>Portunus</taxon>
    </lineage>
</organism>
<protein>
    <submittedName>
        <fullName evidence="1">Uncharacterized protein</fullName>
    </submittedName>
</protein>
<name>A0A5B7DVZ5_PORTR</name>
<proteinExistence type="predicted"/>
<gene>
    <name evidence="1" type="ORF">E2C01_018568</name>
</gene>
<reference evidence="1 2" key="1">
    <citation type="submission" date="2019-05" db="EMBL/GenBank/DDBJ databases">
        <title>Another draft genome of Portunus trituberculatus and its Hox gene families provides insights of decapod evolution.</title>
        <authorList>
            <person name="Jeong J.-H."/>
            <person name="Song I."/>
            <person name="Kim S."/>
            <person name="Choi T."/>
            <person name="Kim D."/>
            <person name="Ryu S."/>
            <person name="Kim W."/>
        </authorList>
    </citation>
    <scope>NUCLEOTIDE SEQUENCE [LARGE SCALE GENOMIC DNA]</scope>
    <source>
        <tissue evidence="1">Muscle</tissue>
    </source>
</reference>
<dbReference type="AlphaFoldDB" id="A0A5B7DVZ5"/>
<keyword evidence="2" id="KW-1185">Reference proteome</keyword>
<dbReference type="Proteomes" id="UP000324222">
    <property type="component" value="Unassembled WGS sequence"/>
</dbReference>
<sequence length="172" mass="18999">MLSRASIPGGVSLKSWAGLMSFLKPNFLYSFLYSGLRGVMPEGTCSNKCCQRVLQTELSKEGHSLGVHCPHFHCKLNHVDVPSRRHPRLQGVPMSPRGSSSVVVVRKMLTLFFSHNTSWVEHGDRGHLTLVNNCWHLALTVCMADLRRELIAYIASATPISLCLSSPALADE</sequence>
<evidence type="ECO:0000313" key="1">
    <source>
        <dbReference type="EMBL" id="MPC25455.1"/>
    </source>
</evidence>